<gene>
    <name evidence="1" type="ORF">AZO1586R_823</name>
</gene>
<proteinExistence type="predicted"/>
<accession>A0ACA8ZP92</accession>
<dbReference type="EMBL" id="CAESAP020000143">
    <property type="protein sequence ID" value="CAB5498789.1"/>
    <property type="molecule type" value="Genomic_DNA"/>
</dbReference>
<keyword evidence="2" id="KW-1185">Reference proteome</keyword>
<name>A0ACA8ZP92_9GAMM</name>
<reference evidence="1" key="1">
    <citation type="submission" date="2020-05" db="EMBL/GenBank/DDBJ databases">
        <authorList>
            <person name="Petersen J."/>
            <person name="Sayavedra L."/>
        </authorList>
    </citation>
    <scope>NUCLEOTIDE SEQUENCE</scope>
    <source>
        <strain evidence="1">B azoricus SOX Menez Gwen</strain>
    </source>
</reference>
<evidence type="ECO:0000313" key="2">
    <source>
        <dbReference type="Proteomes" id="UP000635628"/>
    </source>
</evidence>
<organism evidence="1 2">
    <name type="scientific">Bathymodiolus azoricus thioautotrophic gill symbiont</name>
    <dbReference type="NCBI Taxonomy" id="235205"/>
    <lineage>
        <taxon>Bacteria</taxon>
        <taxon>Pseudomonadati</taxon>
        <taxon>Pseudomonadota</taxon>
        <taxon>Gammaproteobacteria</taxon>
        <taxon>sulfur-oxidizing symbionts</taxon>
    </lineage>
</organism>
<evidence type="ECO:0000313" key="1">
    <source>
        <dbReference type="EMBL" id="CAB5498789.1"/>
    </source>
</evidence>
<dbReference type="Proteomes" id="UP000635628">
    <property type="component" value="Unassembled WGS sequence"/>
</dbReference>
<protein>
    <submittedName>
        <fullName evidence="1">Uncharacterized protein</fullName>
    </submittedName>
</protein>
<comment type="caution">
    <text evidence="1">The sequence shown here is derived from an EMBL/GenBank/DDBJ whole genome shotgun (WGS) entry which is preliminary data.</text>
</comment>
<sequence>MNIFARFVVVAFTLLFSAQALADFLVEQASLVRVNKNTLKINYNDTRVDITSRGMKLKIFANDKYYAGSATTWSLLKDREFLQGSSGPGFDSWIDPALVELDKDKVETALISVKLYAAYDVGNNNVYMPIEKPSFTRSISLDYNIPLVLVNTALDIEEGSGKYAILESNQLNTTFAIVREDNSHLFEIVNGNQLKFRSVPDYETITQKTYQLKIKMTKLNRDDVITDITIKLKNIHDIDPNDLTFSVSNTSFIEKRADGVYYIKENIPVNTTIGSVTIIERDEATPPRYVNFQVINSHENSRLEPGNKFLVSNALDYESRTTGYETIEVYNNSPNKFFFRKFFNYKIVNVHEKTINIANQVRSVSENAEIGASVGAVITATGDTTITSYSIVSGNNEGIFSIDNNGQITINDNSKLDYETTQTYFINVKVSGEDADDKTAKITINIDNITENIIVINDQQMEILKASDIGVVVGTIVPSSGTVNTWSITDGVDSNWSITDGVDSNYYQINDNGVISVKAKLANSITTHNITVQADGEDANTTTATITIKATTNAHPPQINNTDVAVDEGTIQVLTITASDADLVEKNQALSYGISGSDVSAFTLNNQVISFNAAPDYEIKNSYNLVLKVSDGISETQKNIIVTINNIHEKTINISAQTRTIDENSVSGDNIGDKLVTTGVVKSFSIIEGNSENLFRIDNSGQIKVSNTGLDYESAKTYALTVKITGEDADDKTAVISVNVNNVNEKTININNQSRSVVENSIINTPVGDKIATTGTIASFEIIEGNTNDMFTVDSTGQIKVAKLGLDYEVLSTYSLKVKITGKEADEKIAIVTVRIKNVLENTIGLNANQVFYSQGKSSGVDIGTIATSASINTVDQFTILEGNTDGLFFVSPSGIIYLLKKAPTARDYDLKIEIKASDAAPVVGSIQIRISNTNPLIINNNDITRNEGTSLTALTISVSNNVGALIYSISGEDKDRFSVDDNTGVVVFKTAPDYEIPVDGNSDGRNTYNITIIIKDGDLTVNKPIKITINNVNDANLTISDQNMDINENSAVDTVVGTLVTTGIVRTFEIVSGNTNDIFAVSNTGQITVAKALDFETTASYTLGVKITGVDADDKQATITINIGNILENIIGLNDQPMHVLKGSNAGVSVGTVVLSSGSAAVSTWEITKGKDTSKYSIDNSGVIKTATAIADTVTNHTITVKAIGVDAAPVTATITISVTANPNPPSISNTNVVRDEGSALTALTITATDATTPAQTLTYNIGGTDAALFTINDTVVTFKTAPDYEAPADNGGNNVYDLVLEVNDGISTSGRAISITIDNVLESTLTITNQSRDITENPVVNANVGDVLATTGTPTGYSITAGNDAGLFKINNSGQIQVAKAGLDFEKIKKYTLTVQITKTDAANKTAAITINIINIPDTAIEQDPTVSIDKILTTAKVTLIATGIDPDGNSALSYAWTQTDATGMSISLTGAATNIASFVTTEAMYGKTYTFKVVVTDNDNRTGEKTVEVSVIRELAITTIDVSTPENIDKMITLATNRSGASFEITGGADVDHFTLNGSTLTFKATDFEARSDVTYSVAIKATKDNEMANKTITVTVTDINEAPTVTISGGGKFSINKSVSLKANVNDPEKSATLTYAWKKDNAVLTGKSNSTLNFTTTEAMKGKTFTYEVSVSDGTTSVKATATVSVNNAKAIAQAVRKESKVASKALLSKVRKTVMGRLSHLRQKNKQKSAFNAHSFVNGIQVSFADSKTNSLINHVLSANGLSNVIKTPSRKIERWDTWTSAKIVIGKSNGDGDNKTEFNFKSLNLGIDRRIAKDKIIGFTLGLGREYRSAIGDDFSGDIDTTQYTLSSYGSLELNKQTSVEAVFGIAKGTHKFSSTDFTSADPDSEGLFASVAYRADTQIKGIDLSPFIRYDISRIKMKANDVLTNSETTTDRAFAIGMDISKQVVYQDGQLNRFISVEYKSDLSRDNTNYISENAEQEVSVKLGMDYLKDDTTISVNYERVQSTNNKAHSDGVEGTLRWKF</sequence>